<keyword evidence="1" id="KW-0677">Repeat</keyword>
<dbReference type="InterPro" id="IPR004176">
    <property type="entry name" value="Clp_R_N"/>
</dbReference>
<feature type="domain" description="Clp R" evidence="2">
    <location>
        <begin position="1"/>
        <end position="143"/>
    </location>
</feature>
<dbReference type="Gene3D" id="1.10.1780.10">
    <property type="entry name" value="Clp, N-terminal domain"/>
    <property type="match status" value="1"/>
</dbReference>
<dbReference type="Proteomes" id="UP000778578">
    <property type="component" value="Unassembled WGS sequence"/>
</dbReference>
<dbReference type="InterPro" id="IPR036628">
    <property type="entry name" value="Clp_N_dom_sf"/>
</dbReference>
<keyword evidence="4" id="KW-1185">Reference proteome</keyword>
<comment type="caution">
    <text evidence="3">The sequence shown here is derived from an EMBL/GenBank/DDBJ whole genome shotgun (WGS) entry which is preliminary data.</text>
</comment>
<evidence type="ECO:0000313" key="4">
    <source>
        <dbReference type="Proteomes" id="UP000778578"/>
    </source>
</evidence>
<reference evidence="3 4" key="1">
    <citation type="submission" date="2021-08" db="EMBL/GenBank/DDBJ databases">
        <title>WGS of actinomycetes from Thailand.</title>
        <authorList>
            <person name="Thawai C."/>
        </authorList>
    </citation>
    <scope>NUCLEOTIDE SEQUENCE [LARGE SCALE GENOMIC DNA]</scope>
    <source>
        <strain evidence="3 4">PLK6-54</strain>
    </source>
</reference>
<evidence type="ECO:0000259" key="2">
    <source>
        <dbReference type="PROSITE" id="PS51903"/>
    </source>
</evidence>
<organism evidence="3 4">
    <name type="scientific">Actinacidiphila acidipaludis</name>
    <dbReference type="NCBI Taxonomy" id="2873382"/>
    <lineage>
        <taxon>Bacteria</taxon>
        <taxon>Bacillati</taxon>
        <taxon>Actinomycetota</taxon>
        <taxon>Actinomycetes</taxon>
        <taxon>Kitasatosporales</taxon>
        <taxon>Streptomycetaceae</taxon>
        <taxon>Actinacidiphila</taxon>
    </lineage>
</organism>
<name>A0ABS7Q149_9ACTN</name>
<protein>
    <recommendedName>
        <fullName evidence="2">Clp R domain-containing protein</fullName>
    </recommendedName>
</protein>
<gene>
    <name evidence="3" type="ORF">K7862_02290</name>
</gene>
<evidence type="ECO:0000313" key="3">
    <source>
        <dbReference type="EMBL" id="MBY8876469.1"/>
    </source>
</evidence>
<accession>A0ABS7Q149</accession>
<dbReference type="EMBL" id="JAINZZ010000002">
    <property type="protein sequence ID" value="MBY8876469.1"/>
    <property type="molecule type" value="Genomic_DNA"/>
</dbReference>
<dbReference type="PROSITE" id="PS51903">
    <property type="entry name" value="CLP_R"/>
    <property type="match status" value="1"/>
</dbReference>
<sequence>MEHAREEALLRGDRRIGTDHLLLALLHDGSAPPARALGVTLAQGRAALDELDRAALAAIGVRLGTPLAPPPVRARRLVSLNSAARAAITEAKAQAQGERRGRRIEPRHLLLALLGARHPDPAADLLTTLSIAPDQVRARLAAA</sequence>
<proteinExistence type="predicted"/>
<evidence type="ECO:0000256" key="1">
    <source>
        <dbReference type="PROSITE-ProRule" id="PRU01251"/>
    </source>
</evidence>